<feature type="transmembrane region" description="Helical" evidence="9">
    <location>
        <begin position="20"/>
        <end position="38"/>
    </location>
</feature>
<evidence type="ECO:0000313" key="10">
    <source>
        <dbReference type="Proteomes" id="UP000694867"/>
    </source>
</evidence>
<keyword evidence="7 9" id="KW-0496">Mitochondrion</keyword>
<protein>
    <recommendedName>
        <fullName evidence="9">MICOS complex subunit MIC10</fullName>
    </recommendedName>
</protein>
<keyword evidence="5 9" id="KW-0999">Mitochondrion inner membrane</keyword>
<name>A0AAJ7SFK3_9ACAR</name>
<evidence type="ECO:0000256" key="4">
    <source>
        <dbReference type="ARBA" id="ARBA00022692"/>
    </source>
</evidence>
<evidence type="ECO:0000256" key="7">
    <source>
        <dbReference type="ARBA" id="ARBA00023128"/>
    </source>
</evidence>
<reference evidence="11 12" key="1">
    <citation type="submission" date="2025-04" db="UniProtKB">
        <authorList>
            <consortium name="RefSeq"/>
        </authorList>
    </citation>
    <scope>IDENTIFICATION</scope>
</reference>
<sequence length="80" mass="8912">MTNSENIVGEKWDRCITDTGIKTVSGLGLGIVASLLLFKRKSWPMIFGTGAGFGMGYNNCQHDFKSPVVMRAFQIREKQK</sequence>
<evidence type="ECO:0000313" key="12">
    <source>
        <dbReference type="RefSeq" id="XP_028967821.1"/>
    </source>
</evidence>
<keyword evidence="8 9" id="KW-0472">Membrane</keyword>
<dbReference type="KEGG" id="goe:100902072"/>
<dbReference type="RefSeq" id="XP_028967821.1">
    <property type="nucleotide sequence ID" value="XM_029111988.1"/>
</dbReference>
<evidence type="ECO:0000256" key="2">
    <source>
        <dbReference type="ARBA" id="ARBA00004434"/>
    </source>
</evidence>
<comment type="subunit">
    <text evidence="9">Component of the mitochondrial contact site and cristae organizing system (MICOS) complex.</text>
</comment>
<evidence type="ECO:0000256" key="1">
    <source>
        <dbReference type="ARBA" id="ARBA00002689"/>
    </source>
</evidence>
<accession>A0AAJ7SFK3</accession>
<dbReference type="RefSeq" id="XP_028967820.1">
    <property type="nucleotide sequence ID" value="XM_029111987.1"/>
</dbReference>
<gene>
    <name evidence="11 12" type="primary">LOC100902072</name>
</gene>
<dbReference type="AlphaFoldDB" id="A0AAJ7SFK3"/>
<dbReference type="GO" id="GO:0061617">
    <property type="term" value="C:MICOS complex"/>
    <property type="evidence" value="ECO:0007669"/>
    <property type="project" value="UniProtKB-UniRule"/>
</dbReference>
<comment type="subcellular location">
    <subcellularLocation>
        <location evidence="2 9">Mitochondrion inner membrane</location>
        <topology evidence="2 9">Single-pass membrane protein</topology>
    </subcellularLocation>
</comment>
<keyword evidence="4 9" id="KW-0812">Transmembrane</keyword>
<keyword evidence="6 9" id="KW-1133">Transmembrane helix</keyword>
<dbReference type="Proteomes" id="UP000694867">
    <property type="component" value="Unplaced"/>
</dbReference>
<dbReference type="GeneID" id="100902072"/>
<evidence type="ECO:0000256" key="8">
    <source>
        <dbReference type="ARBA" id="ARBA00023136"/>
    </source>
</evidence>
<comment type="function">
    <text evidence="1 9">Component of the MICOS complex, a large protein complex of the mitochondrial inner membrane that plays crucial roles in the maintenance of crista junctions, inner membrane architecture, and formation of contact sites to the outer membrane.</text>
</comment>
<evidence type="ECO:0000313" key="11">
    <source>
        <dbReference type="RefSeq" id="XP_028967820.1"/>
    </source>
</evidence>
<evidence type="ECO:0000256" key="6">
    <source>
        <dbReference type="ARBA" id="ARBA00022989"/>
    </source>
</evidence>
<organism evidence="10 12">
    <name type="scientific">Galendromus occidentalis</name>
    <name type="common">western predatory mite</name>
    <dbReference type="NCBI Taxonomy" id="34638"/>
    <lineage>
        <taxon>Eukaryota</taxon>
        <taxon>Metazoa</taxon>
        <taxon>Ecdysozoa</taxon>
        <taxon>Arthropoda</taxon>
        <taxon>Chelicerata</taxon>
        <taxon>Arachnida</taxon>
        <taxon>Acari</taxon>
        <taxon>Parasitiformes</taxon>
        <taxon>Mesostigmata</taxon>
        <taxon>Gamasina</taxon>
        <taxon>Phytoseioidea</taxon>
        <taxon>Phytoseiidae</taxon>
        <taxon>Typhlodrominae</taxon>
        <taxon>Galendromus</taxon>
    </lineage>
</organism>
<evidence type="ECO:0000256" key="3">
    <source>
        <dbReference type="ARBA" id="ARBA00006792"/>
    </source>
</evidence>
<dbReference type="InterPro" id="IPR007512">
    <property type="entry name" value="Mic10"/>
</dbReference>
<dbReference type="Pfam" id="PF04418">
    <property type="entry name" value="DUF543"/>
    <property type="match status" value="1"/>
</dbReference>
<dbReference type="PANTHER" id="PTHR21304:SF0">
    <property type="entry name" value="MICOS COMPLEX SUBUNIT MIC10"/>
    <property type="match status" value="1"/>
</dbReference>
<keyword evidence="10" id="KW-1185">Reference proteome</keyword>
<evidence type="ECO:0000256" key="9">
    <source>
        <dbReference type="RuleBase" id="RU363011"/>
    </source>
</evidence>
<proteinExistence type="inferred from homology"/>
<evidence type="ECO:0000256" key="5">
    <source>
        <dbReference type="ARBA" id="ARBA00022792"/>
    </source>
</evidence>
<dbReference type="PANTHER" id="PTHR21304">
    <property type="entry name" value="MICOS COMPLEX SUBUNIT MIC10"/>
    <property type="match status" value="1"/>
</dbReference>
<comment type="similarity">
    <text evidence="3 9">Belongs to the MICOS complex subunit Mic10 family.</text>
</comment>